<name>A0ACB6ZC29_THEGA</name>
<proteinExistence type="predicted"/>
<dbReference type="Proteomes" id="UP000886501">
    <property type="component" value="Unassembled WGS sequence"/>
</dbReference>
<organism evidence="1 2">
    <name type="scientific">Thelephora ganbajun</name>
    <name type="common">Ganba fungus</name>
    <dbReference type="NCBI Taxonomy" id="370292"/>
    <lineage>
        <taxon>Eukaryota</taxon>
        <taxon>Fungi</taxon>
        <taxon>Dikarya</taxon>
        <taxon>Basidiomycota</taxon>
        <taxon>Agaricomycotina</taxon>
        <taxon>Agaricomycetes</taxon>
        <taxon>Thelephorales</taxon>
        <taxon>Thelephoraceae</taxon>
        <taxon>Thelephora</taxon>
    </lineage>
</organism>
<keyword evidence="2" id="KW-1185">Reference proteome</keyword>
<protein>
    <submittedName>
        <fullName evidence="1">Class II aaRS and biotin synthetase</fullName>
    </submittedName>
</protein>
<gene>
    <name evidence="1" type="ORF">BDM02DRAFT_2814802</name>
</gene>
<sequence>MNVLVYSGPEVVQSSLPFLTNTLRSLLLPNYTVRSVTQHTLITHPWAPSCAMLVIPSFSSTTSGSGLTDGVSKFVNDGGSLLAFSVGVKGRTKDVLALPTSHEMGSSGSASLSLPDSVTVDFASSSTQGLSHGRAEAVHVEGSTGDILTSVQSPVPRPLFTNLTDRTNVKVLGRFGDGEIAGVSLSFESLGSGRAILWAPRLDQPLVTVPSPNPDEEKRRLGLLRVCLRECGLELPSREAVSSRVPTPMYFVGAAPIVNAILSRLSVDFTQGPTKEFKDQNDTFVIHPSSDVSTDLPEPDAMTLQPKRVIALTNNASPPREKTPTFDVALYVDELAKRKQDKDLSDGSYSWPIGAALMYGEVVTSTQTMLDKNPRFLANLPNPLLCLASYQLQGRGRGGNMWLSPYGCLQFSLALRIPFAKVPMTKLVFLQYLFSLAVVEACRDEAVLGSFGEAVRIKWPNDIYAVFGEGERKELKKIGGVLVNTGIINEDSQIVIVGCGLNVLCPPPMCSLLQLIPPEAPLELRMEKVAAAIMIKLEPLLDQWIKDGGSFDSLTDLYLRRWLHSYVYPKPRPSEELR</sequence>
<accession>A0ACB6ZC29</accession>
<evidence type="ECO:0000313" key="2">
    <source>
        <dbReference type="Proteomes" id="UP000886501"/>
    </source>
</evidence>
<reference evidence="1" key="1">
    <citation type="submission" date="2019-10" db="EMBL/GenBank/DDBJ databases">
        <authorList>
            <consortium name="DOE Joint Genome Institute"/>
            <person name="Kuo A."/>
            <person name="Miyauchi S."/>
            <person name="Kiss E."/>
            <person name="Drula E."/>
            <person name="Kohler A."/>
            <person name="Sanchez-Garcia M."/>
            <person name="Andreopoulos B."/>
            <person name="Barry K.W."/>
            <person name="Bonito G."/>
            <person name="Buee M."/>
            <person name="Carver A."/>
            <person name="Chen C."/>
            <person name="Cichocki N."/>
            <person name="Clum A."/>
            <person name="Culley D."/>
            <person name="Crous P.W."/>
            <person name="Fauchery L."/>
            <person name="Girlanda M."/>
            <person name="Hayes R."/>
            <person name="Keri Z."/>
            <person name="Labutti K."/>
            <person name="Lipzen A."/>
            <person name="Lombard V."/>
            <person name="Magnuson J."/>
            <person name="Maillard F."/>
            <person name="Morin E."/>
            <person name="Murat C."/>
            <person name="Nolan M."/>
            <person name="Ohm R."/>
            <person name="Pangilinan J."/>
            <person name="Pereira M."/>
            <person name="Perotto S."/>
            <person name="Peter M."/>
            <person name="Riley R."/>
            <person name="Sitrit Y."/>
            <person name="Stielow B."/>
            <person name="Szollosi G."/>
            <person name="Zifcakova L."/>
            <person name="Stursova M."/>
            <person name="Spatafora J.W."/>
            <person name="Tedersoo L."/>
            <person name="Vaario L.-M."/>
            <person name="Yamada A."/>
            <person name="Yan M."/>
            <person name="Wang P."/>
            <person name="Xu J."/>
            <person name="Bruns T."/>
            <person name="Baldrian P."/>
            <person name="Vilgalys R."/>
            <person name="Henrissat B."/>
            <person name="Grigoriev I.V."/>
            <person name="Hibbett D."/>
            <person name="Nagy L.G."/>
            <person name="Martin F.M."/>
        </authorList>
    </citation>
    <scope>NUCLEOTIDE SEQUENCE</scope>
    <source>
        <strain evidence="1">P2</strain>
    </source>
</reference>
<evidence type="ECO:0000313" key="1">
    <source>
        <dbReference type="EMBL" id="KAF9647077.1"/>
    </source>
</evidence>
<comment type="caution">
    <text evidence="1">The sequence shown here is derived from an EMBL/GenBank/DDBJ whole genome shotgun (WGS) entry which is preliminary data.</text>
</comment>
<dbReference type="EMBL" id="MU118041">
    <property type="protein sequence ID" value="KAF9647077.1"/>
    <property type="molecule type" value="Genomic_DNA"/>
</dbReference>
<reference evidence="1" key="2">
    <citation type="journal article" date="2020" name="Nat. Commun.">
        <title>Large-scale genome sequencing of mycorrhizal fungi provides insights into the early evolution of symbiotic traits.</title>
        <authorList>
            <person name="Miyauchi S."/>
            <person name="Kiss E."/>
            <person name="Kuo A."/>
            <person name="Drula E."/>
            <person name="Kohler A."/>
            <person name="Sanchez-Garcia M."/>
            <person name="Morin E."/>
            <person name="Andreopoulos B."/>
            <person name="Barry K.W."/>
            <person name="Bonito G."/>
            <person name="Buee M."/>
            <person name="Carver A."/>
            <person name="Chen C."/>
            <person name="Cichocki N."/>
            <person name="Clum A."/>
            <person name="Culley D."/>
            <person name="Crous P.W."/>
            <person name="Fauchery L."/>
            <person name="Girlanda M."/>
            <person name="Hayes R.D."/>
            <person name="Keri Z."/>
            <person name="LaButti K."/>
            <person name="Lipzen A."/>
            <person name="Lombard V."/>
            <person name="Magnuson J."/>
            <person name="Maillard F."/>
            <person name="Murat C."/>
            <person name="Nolan M."/>
            <person name="Ohm R.A."/>
            <person name="Pangilinan J."/>
            <person name="Pereira M.F."/>
            <person name="Perotto S."/>
            <person name="Peter M."/>
            <person name="Pfister S."/>
            <person name="Riley R."/>
            <person name="Sitrit Y."/>
            <person name="Stielow J.B."/>
            <person name="Szollosi G."/>
            <person name="Zifcakova L."/>
            <person name="Stursova M."/>
            <person name="Spatafora J.W."/>
            <person name="Tedersoo L."/>
            <person name="Vaario L.M."/>
            <person name="Yamada A."/>
            <person name="Yan M."/>
            <person name="Wang P."/>
            <person name="Xu J."/>
            <person name="Bruns T."/>
            <person name="Baldrian P."/>
            <person name="Vilgalys R."/>
            <person name="Dunand C."/>
            <person name="Henrissat B."/>
            <person name="Grigoriev I.V."/>
            <person name="Hibbett D."/>
            <person name="Nagy L.G."/>
            <person name="Martin F.M."/>
        </authorList>
    </citation>
    <scope>NUCLEOTIDE SEQUENCE</scope>
    <source>
        <strain evidence="1">P2</strain>
    </source>
</reference>